<sequence>MNKAIDKRKTLRIFSLSDKKSLEAKKFSCGSKKSPEATWRIANERKSFLGKYPTIIPSRIFKRRIVLERIVCRRVPLVLGKQLLMRHSECGSF</sequence>
<evidence type="ECO:0000313" key="1">
    <source>
        <dbReference type="EMBL" id="GBM14777.1"/>
    </source>
</evidence>
<name>A0A4Y2DF89_ARAVE</name>
<gene>
    <name evidence="1" type="ORF">AVEN_10786_1</name>
</gene>
<dbReference type="AlphaFoldDB" id="A0A4Y2DF89"/>
<keyword evidence="2" id="KW-1185">Reference proteome</keyword>
<dbReference type="Proteomes" id="UP000499080">
    <property type="component" value="Unassembled WGS sequence"/>
</dbReference>
<evidence type="ECO:0000313" key="2">
    <source>
        <dbReference type="Proteomes" id="UP000499080"/>
    </source>
</evidence>
<proteinExistence type="predicted"/>
<accession>A0A4Y2DF89</accession>
<dbReference type="EMBL" id="BGPR01000348">
    <property type="protein sequence ID" value="GBM14777.1"/>
    <property type="molecule type" value="Genomic_DNA"/>
</dbReference>
<reference evidence="1 2" key="1">
    <citation type="journal article" date="2019" name="Sci. Rep.">
        <title>Orb-weaving spider Araneus ventricosus genome elucidates the spidroin gene catalogue.</title>
        <authorList>
            <person name="Kono N."/>
            <person name="Nakamura H."/>
            <person name="Ohtoshi R."/>
            <person name="Moran D.A.P."/>
            <person name="Shinohara A."/>
            <person name="Yoshida Y."/>
            <person name="Fujiwara M."/>
            <person name="Mori M."/>
            <person name="Tomita M."/>
            <person name="Arakawa K."/>
        </authorList>
    </citation>
    <scope>NUCLEOTIDE SEQUENCE [LARGE SCALE GENOMIC DNA]</scope>
</reference>
<comment type="caution">
    <text evidence="1">The sequence shown here is derived from an EMBL/GenBank/DDBJ whole genome shotgun (WGS) entry which is preliminary data.</text>
</comment>
<organism evidence="1 2">
    <name type="scientific">Araneus ventricosus</name>
    <name type="common">Orbweaver spider</name>
    <name type="synonym">Epeira ventricosa</name>
    <dbReference type="NCBI Taxonomy" id="182803"/>
    <lineage>
        <taxon>Eukaryota</taxon>
        <taxon>Metazoa</taxon>
        <taxon>Ecdysozoa</taxon>
        <taxon>Arthropoda</taxon>
        <taxon>Chelicerata</taxon>
        <taxon>Arachnida</taxon>
        <taxon>Araneae</taxon>
        <taxon>Araneomorphae</taxon>
        <taxon>Entelegynae</taxon>
        <taxon>Araneoidea</taxon>
        <taxon>Araneidae</taxon>
        <taxon>Araneus</taxon>
    </lineage>
</organism>
<protein>
    <submittedName>
        <fullName evidence="1">Uncharacterized protein</fullName>
    </submittedName>
</protein>